<dbReference type="EMBL" id="CP102294">
    <property type="protein sequence ID" value="UWN57811.1"/>
    <property type="molecule type" value="Genomic_DNA"/>
</dbReference>
<dbReference type="GO" id="GO:0004386">
    <property type="term" value="F:helicase activity"/>
    <property type="evidence" value="ECO:0007669"/>
    <property type="project" value="UniProtKB-KW"/>
</dbReference>
<keyword evidence="13" id="KW-1185">Reference proteome</keyword>
<gene>
    <name evidence="12" type="ORF">NQ491_03260</name>
</gene>
<dbReference type="InterPro" id="IPR001650">
    <property type="entry name" value="Helicase_C-like"/>
</dbReference>
<keyword evidence="1 7" id="KW-0547">Nucleotide-binding</keyword>
<dbReference type="PROSITE" id="PS00039">
    <property type="entry name" value="DEAD_ATP_HELICASE"/>
    <property type="match status" value="1"/>
</dbReference>
<feature type="domain" description="Helicase C-terminal" evidence="10">
    <location>
        <begin position="243"/>
        <end position="399"/>
    </location>
</feature>
<name>A0ABY5V2U6_9BACT</name>
<dbReference type="PANTHER" id="PTHR47959:SF13">
    <property type="entry name" value="ATP-DEPENDENT RNA HELICASE RHLE"/>
    <property type="match status" value="1"/>
</dbReference>
<evidence type="ECO:0000256" key="6">
    <source>
        <dbReference type="PROSITE-ProRule" id="PRU00552"/>
    </source>
</evidence>
<evidence type="ECO:0000259" key="11">
    <source>
        <dbReference type="PROSITE" id="PS51195"/>
    </source>
</evidence>
<protein>
    <submittedName>
        <fullName evidence="12">DEAD/DEAH box helicase</fullName>
    </submittedName>
</protein>
<keyword evidence="3 7" id="KW-0347">Helicase</keyword>
<dbReference type="InterPro" id="IPR000629">
    <property type="entry name" value="RNA-helicase_DEAD-box_CS"/>
</dbReference>
<dbReference type="GeneID" id="82890720"/>
<dbReference type="SMART" id="SM00490">
    <property type="entry name" value="HELICc"/>
    <property type="match status" value="1"/>
</dbReference>
<feature type="domain" description="Helicase ATP-binding" evidence="9">
    <location>
        <begin position="32"/>
        <end position="232"/>
    </location>
</feature>
<feature type="compositionally biased region" description="Basic residues" evidence="8">
    <location>
        <begin position="85"/>
        <end position="96"/>
    </location>
</feature>
<dbReference type="CDD" id="cd18787">
    <property type="entry name" value="SF2_C_DEAD"/>
    <property type="match status" value="1"/>
</dbReference>
<evidence type="ECO:0000259" key="10">
    <source>
        <dbReference type="PROSITE" id="PS51194"/>
    </source>
</evidence>
<reference evidence="12" key="1">
    <citation type="journal article" date="2022" name="Cell">
        <title>Design, construction, and in vivo augmentation of a complex gut microbiome.</title>
        <authorList>
            <person name="Cheng A.G."/>
            <person name="Ho P.Y."/>
            <person name="Aranda-Diaz A."/>
            <person name="Jain S."/>
            <person name="Yu F.B."/>
            <person name="Meng X."/>
            <person name="Wang M."/>
            <person name="Iakiviak M."/>
            <person name="Nagashima K."/>
            <person name="Zhao A."/>
            <person name="Murugkar P."/>
            <person name="Patil A."/>
            <person name="Atabakhsh K."/>
            <person name="Weakley A."/>
            <person name="Yan J."/>
            <person name="Brumbaugh A.R."/>
            <person name="Higginbottom S."/>
            <person name="Dimas A."/>
            <person name="Shiver A.L."/>
            <person name="Deutschbauer A."/>
            <person name="Neff N."/>
            <person name="Sonnenburg J.L."/>
            <person name="Huang K.C."/>
            <person name="Fischbach M.A."/>
        </authorList>
    </citation>
    <scope>NUCLEOTIDE SEQUENCE</scope>
    <source>
        <strain evidence="12">AP11</strain>
    </source>
</reference>
<dbReference type="InterPro" id="IPR044742">
    <property type="entry name" value="DEAD/DEAH_RhlB"/>
</dbReference>
<keyword evidence="2 7" id="KW-0378">Hydrolase</keyword>
<comment type="similarity">
    <text evidence="5 7">Belongs to the DEAD box helicase family.</text>
</comment>
<dbReference type="PROSITE" id="PS51192">
    <property type="entry name" value="HELICASE_ATP_BIND_1"/>
    <property type="match status" value="1"/>
</dbReference>
<dbReference type="InterPro" id="IPR050079">
    <property type="entry name" value="DEAD_box_RNA_helicase"/>
</dbReference>
<dbReference type="InterPro" id="IPR027417">
    <property type="entry name" value="P-loop_NTPase"/>
</dbReference>
<dbReference type="Proteomes" id="UP001059295">
    <property type="component" value="Chromosome"/>
</dbReference>
<dbReference type="SUPFAM" id="SSF52540">
    <property type="entry name" value="P-loop containing nucleoside triphosphate hydrolases"/>
    <property type="match status" value="1"/>
</dbReference>
<feature type="short sequence motif" description="Q motif" evidence="6">
    <location>
        <begin position="1"/>
        <end position="29"/>
    </location>
</feature>
<dbReference type="InterPro" id="IPR014014">
    <property type="entry name" value="RNA_helicase_DEAD_Q_motif"/>
</dbReference>
<evidence type="ECO:0000256" key="7">
    <source>
        <dbReference type="RuleBase" id="RU000492"/>
    </source>
</evidence>
<evidence type="ECO:0000256" key="4">
    <source>
        <dbReference type="ARBA" id="ARBA00022840"/>
    </source>
</evidence>
<dbReference type="Gene3D" id="3.40.50.300">
    <property type="entry name" value="P-loop containing nucleotide triphosphate hydrolases"/>
    <property type="match status" value="2"/>
</dbReference>
<keyword evidence="4 7" id="KW-0067">ATP-binding</keyword>
<feature type="region of interest" description="Disordered" evidence="8">
    <location>
        <begin position="74"/>
        <end position="96"/>
    </location>
</feature>
<dbReference type="PROSITE" id="PS51195">
    <property type="entry name" value="Q_MOTIF"/>
    <property type="match status" value="1"/>
</dbReference>
<dbReference type="SMART" id="SM00487">
    <property type="entry name" value="DEXDc"/>
    <property type="match status" value="1"/>
</dbReference>
<accession>A0ABY5V2U6</accession>
<dbReference type="RefSeq" id="WP_026089480.1">
    <property type="nucleotide sequence ID" value="NZ_CAPH01000003.1"/>
</dbReference>
<sequence length="399" mass="43948">MTFNELNMAEPILKAVREKGYDELTPIQQRAIPIALRGADILGIAQTGTGKTAAFALPLLQRLVEERSLEREPSAVAGETVPLRRERRGRSHGKSGRRAIRSLVLTPTRELALQIGESFADYGKYTGLKHATIFGGVKQGPQTDRLRRGVDILIATPGRLLDLIAQGEVELGNLSHFVLDEADRMLDMGFIADIRRLLPLLPVRRQTLLFSATMPRDIVALSGSVLRDPVRVEVTPASSTVDRVDQRVYFVERPEKKSLLVSVLRKQADKSVLVFSRTKHGADNIARMLKKAGIRSEAIHGNKSQGQRQRALGDFKSGKVKVMVATDIAARGIDVSELHTVINYDLPDAAETYVHRIGRTGRAGRSGVALTFCSQDEHAKVRDIQKLTGRKLETVSCTA</sequence>
<evidence type="ECO:0000256" key="1">
    <source>
        <dbReference type="ARBA" id="ARBA00022741"/>
    </source>
</evidence>
<evidence type="ECO:0000256" key="5">
    <source>
        <dbReference type="ARBA" id="ARBA00038437"/>
    </source>
</evidence>
<dbReference type="CDD" id="cd00268">
    <property type="entry name" value="DEADc"/>
    <property type="match status" value="1"/>
</dbReference>
<dbReference type="PROSITE" id="PS51194">
    <property type="entry name" value="HELICASE_CTER"/>
    <property type="match status" value="1"/>
</dbReference>
<dbReference type="InterPro" id="IPR014001">
    <property type="entry name" value="Helicase_ATP-bd"/>
</dbReference>
<evidence type="ECO:0000256" key="3">
    <source>
        <dbReference type="ARBA" id="ARBA00022806"/>
    </source>
</evidence>
<organism evidence="12 13">
    <name type="scientific">Alistipes ihumii AP11</name>
    <dbReference type="NCBI Taxonomy" id="1211813"/>
    <lineage>
        <taxon>Bacteria</taxon>
        <taxon>Pseudomonadati</taxon>
        <taxon>Bacteroidota</taxon>
        <taxon>Bacteroidia</taxon>
        <taxon>Bacteroidales</taxon>
        <taxon>Rikenellaceae</taxon>
        <taxon>Alistipes</taxon>
    </lineage>
</organism>
<evidence type="ECO:0000256" key="2">
    <source>
        <dbReference type="ARBA" id="ARBA00022801"/>
    </source>
</evidence>
<dbReference type="PANTHER" id="PTHR47959">
    <property type="entry name" value="ATP-DEPENDENT RNA HELICASE RHLE-RELATED"/>
    <property type="match status" value="1"/>
</dbReference>
<evidence type="ECO:0000259" key="9">
    <source>
        <dbReference type="PROSITE" id="PS51192"/>
    </source>
</evidence>
<proteinExistence type="inferred from homology"/>
<evidence type="ECO:0000313" key="13">
    <source>
        <dbReference type="Proteomes" id="UP001059295"/>
    </source>
</evidence>
<dbReference type="InterPro" id="IPR011545">
    <property type="entry name" value="DEAD/DEAH_box_helicase_dom"/>
</dbReference>
<evidence type="ECO:0000313" key="12">
    <source>
        <dbReference type="EMBL" id="UWN57811.1"/>
    </source>
</evidence>
<dbReference type="Pfam" id="PF00271">
    <property type="entry name" value="Helicase_C"/>
    <property type="match status" value="1"/>
</dbReference>
<feature type="domain" description="DEAD-box RNA helicase Q" evidence="11">
    <location>
        <begin position="1"/>
        <end position="29"/>
    </location>
</feature>
<evidence type="ECO:0000256" key="8">
    <source>
        <dbReference type="SAM" id="MobiDB-lite"/>
    </source>
</evidence>
<dbReference type="Pfam" id="PF00270">
    <property type="entry name" value="DEAD"/>
    <property type="match status" value="1"/>
</dbReference>